<name>A0ABT7VUH8_9GAMM</name>
<feature type="transmembrane region" description="Helical" evidence="1">
    <location>
        <begin position="44"/>
        <end position="68"/>
    </location>
</feature>
<dbReference type="EMBL" id="JAUCGM010000509">
    <property type="protein sequence ID" value="MDM8563208.1"/>
    <property type="molecule type" value="Genomic_DNA"/>
</dbReference>
<accession>A0ABT7VUH8</accession>
<keyword evidence="1" id="KW-0812">Transmembrane</keyword>
<protein>
    <submittedName>
        <fullName evidence="2">Uncharacterized protein</fullName>
    </submittedName>
</protein>
<feature type="non-terminal residue" evidence="2">
    <location>
        <position position="1"/>
    </location>
</feature>
<evidence type="ECO:0000313" key="2">
    <source>
        <dbReference type="EMBL" id="MDM8563208.1"/>
    </source>
</evidence>
<dbReference type="Proteomes" id="UP001171945">
    <property type="component" value="Unassembled WGS sequence"/>
</dbReference>
<keyword evidence="3" id="KW-1185">Reference proteome</keyword>
<evidence type="ECO:0000313" key="3">
    <source>
        <dbReference type="Proteomes" id="UP001171945"/>
    </source>
</evidence>
<evidence type="ECO:0000256" key="1">
    <source>
        <dbReference type="SAM" id="Phobius"/>
    </source>
</evidence>
<proteinExistence type="predicted"/>
<keyword evidence="1" id="KW-0472">Membrane</keyword>
<sequence>LCRVGKVLFLPTFLIKKCRCTKKTLPTYMAFLMRKVGNKKTLPTLHGLWIGQFLPLSGFLLWIVGLGLG</sequence>
<keyword evidence="1" id="KW-1133">Transmembrane helix</keyword>
<reference evidence="2" key="1">
    <citation type="submission" date="2023-06" db="EMBL/GenBank/DDBJ databases">
        <title>Uncultivated large filamentous bacteria from sulfidic sediments reveal new species and different genomic features in energy metabolism and defense.</title>
        <authorList>
            <person name="Fonseca A."/>
        </authorList>
    </citation>
    <scope>NUCLEOTIDE SEQUENCE</scope>
    <source>
        <strain evidence="2">HSG4</strain>
    </source>
</reference>
<gene>
    <name evidence="2" type="ORF">QUF54_07630</name>
</gene>
<comment type="caution">
    <text evidence="2">The sequence shown here is derived from an EMBL/GenBank/DDBJ whole genome shotgun (WGS) entry which is preliminary data.</text>
</comment>
<organism evidence="2 3">
    <name type="scientific">Candidatus Marithioploca araucensis</name>
    <dbReference type="NCBI Taxonomy" id="70273"/>
    <lineage>
        <taxon>Bacteria</taxon>
        <taxon>Pseudomonadati</taxon>
        <taxon>Pseudomonadota</taxon>
        <taxon>Gammaproteobacteria</taxon>
        <taxon>Thiotrichales</taxon>
        <taxon>Thiotrichaceae</taxon>
        <taxon>Candidatus Marithioploca</taxon>
    </lineage>
</organism>